<comment type="caution">
    <text evidence="2">The sequence shown here is derived from an EMBL/GenBank/DDBJ whole genome shotgun (WGS) entry which is preliminary data.</text>
</comment>
<proteinExistence type="predicted"/>
<dbReference type="InParanoid" id="A0A2P6NJ75"/>
<protein>
    <submittedName>
        <fullName evidence="2">Uncharacterized protein</fullName>
    </submittedName>
</protein>
<keyword evidence="3" id="KW-1185">Reference proteome</keyword>
<evidence type="ECO:0000313" key="3">
    <source>
        <dbReference type="Proteomes" id="UP000241769"/>
    </source>
</evidence>
<reference evidence="2 3" key="1">
    <citation type="journal article" date="2018" name="Genome Biol. Evol.">
        <title>Multiple Roots of Fruiting Body Formation in Amoebozoa.</title>
        <authorList>
            <person name="Hillmann F."/>
            <person name="Forbes G."/>
            <person name="Novohradska S."/>
            <person name="Ferling I."/>
            <person name="Riege K."/>
            <person name="Groth M."/>
            <person name="Westermann M."/>
            <person name="Marz M."/>
            <person name="Spaller T."/>
            <person name="Winckler T."/>
            <person name="Schaap P."/>
            <person name="Glockner G."/>
        </authorList>
    </citation>
    <scope>NUCLEOTIDE SEQUENCE [LARGE SCALE GENOMIC DNA]</scope>
    <source>
        <strain evidence="2 3">Jena</strain>
    </source>
</reference>
<sequence length="120" mass="14001">MFLIVRTAKIQRGSRREVQEGPSADFAVLRCWIKKWTPAGLQVQNEKAMKSLGWMIHSGSRRTERLMDVLGQHLVNFTFSYEDQPSEKLSMRVTFDQRVTSPENHSESSSEEEKEEERKK</sequence>
<name>A0A2P6NJ75_9EUKA</name>
<organism evidence="2 3">
    <name type="scientific">Planoprotostelium fungivorum</name>
    <dbReference type="NCBI Taxonomy" id="1890364"/>
    <lineage>
        <taxon>Eukaryota</taxon>
        <taxon>Amoebozoa</taxon>
        <taxon>Evosea</taxon>
        <taxon>Variosea</taxon>
        <taxon>Cavosteliida</taxon>
        <taxon>Cavosteliaceae</taxon>
        <taxon>Planoprotostelium</taxon>
    </lineage>
</organism>
<accession>A0A2P6NJ75</accession>
<dbReference type="AlphaFoldDB" id="A0A2P6NJ75"/>
<evidence type="ECO:0000313" key="2">
    <source>
        <dbReference type="EMBL" id="PRP83994.1"/>
    </source>
</evidence>
<feature type="compositionally biased region" description="Acidic residues" evidence="1">
    <location>
        <begin position="109"/>
        <end position="120"/>
    </location>
</feature>
<feature type="region of interest" description="Disordered" evidence="1">
    <location>
        <begin position="85"/>
        <end position="120"/>
    </location>
</feature>
<dbReference type="EMBL" id="MDYQ01000071">
    <property type="protein sequence ID" value="PRP83994.1"/>
    <property type="molecule type" value="Genomic_DNA"/>
</dbReference>
<gene>
    <name evidence="2" type="ORF">PROFUN_08591</name>
</gene>
<dbReference type="Proteomes" id="UP000241769">
    <property type="component" value="Unassembled WGS sequence"/>
</dbReference>
<evidence type="ECO:0000256" key="1">
    <source>
        <dbReference type="SAM" id="MobiDB-lite"/>
    </source>
</evidence>